<dbReference type="AlphaFoldDB" id="A0A0F9QZ51"/>
<keyword evidence="7" id="KW-0411">Iron-sulfur</keyword>
<dbReference type="SMART" id="SM00729">
    <property type="entry name" value="Elp3"/>
    <property type="match status" value="1"/>
</dbReference>
<organism evidence="9">
    <name type="scientific">marine sediment metagenome</name>
    <dbReference type="NCBI Taxonomy" id="412755"/>
    <lineage>
        <taxon>unclassified sequences</taxon>
        <taxon>metagenomes</taxon>
        <taxon>ecological metagenomes</taxon>
    </lineage>
</organism>
<dbReference type="Pfam" id="PF04055">
    <property type="entry name" value="Radical_SAM"/>
    <property type="match status" value="1"/>
</dbReference>
<dbReference type="InterPro" id="IPR058240">
    <property type="entry name" value="rSAM_sf"/>
</dbReference>
<proteinExistence type="predicted"/>
<dbReference type="GO" id="GO:0051539">
    <property type="term" value="F:4 iron, 4 sulfur cluster binding"/>
    <property type="evidence" value="ECO:0007669"/>
    <property type="project" value="UniProtKB-KW"/>
</dbReference>
<evidence type="ECO:0000256" key="3">
    <source>
        <dbReference type="ARBA" id="ARBA00022691"/>
    </source>
</evidence>
<evidence type="ECO:0000256" key="1">
    <source>
        <dbReference type="ARBA" id="ARBA00001966"/>
    </source>
</evidence>
<dbReference type="InterPro" id="IPR000385">
    <property type="entry name" value="MoaA_NifB_PqqE_Fe-S-bd_CS"/>
</dbReference>
<accession>A0A0F9QZ51</accession>
<comment type="caution">
    <text evidence="9">The sequence shown here is derived from an EMBL/GenBank/DDBJ whole genome shotgun (WGS) entry which is preliminary data.</text>
</comment>
<comment type="cofactor">
    <cofactor evidence="1">
        <name>[4Fe-4S] cluster</name>
        <dbReference type="ChEBI" id="CHEBI:49883"/>
    </cofactor>
</comment>
<dbReference type="CDD" id="cd01335">
    <property type="entry name" value="Radical_SAM"/>
    <property type="match status" value="1"/>
</dbReference>
<evidence type="ECO:0000256" key="7">
    <source>
        <dbReference type="ARBA" id="ARBA00023014"/>
    </source>
</evidence>
<dbReference type="EMBL" id="LAZR01003432">
    <property type="protein sequence ID" value="KKN18396.1"/>
    <property type="molecule type" value="Genomic_DNA"/>
</dbReference>
<evidence type="ECO:0000256" key="6">
    <source>
        <dbReference type="ARBA" id="ARBA00023004"/>
    </source>
</evidence>
<dbReference type="SUPFAM" id="SSF102114">
    <property type="entry name" value="Radical SAM enzymes"/>
    <property type="match status" value="1"/>
</dbReference>
<dbReference type="InterPro" id="IPR050377">
    <property type="entry name" value="Radical_SAM_PqqE_MftC-like"/>
</dbReference>
<dbReference type="PROSITE" id="PS01305">
    <property type="entry name" value="MOAA_NIFB_PQQE"/>
    <property type="match status" value="1"/>
</dbReference>
<dbReference type="SFLD" id="SFLDG01067">
    <property type="entry name" value="SPASM/twitch_domain_containing"/>
    <property type="match status" value="1"/>
</dbReference>
<evidence type="ECO:0000313" key="9">
    <source>
        <dbReference type="EMBL" id="KKN18396.1"/>
    </source>
</evidence>
<keyword evidence="6" id="KW-0408">Iron</keyword>
<evidence type="ECO:0000256" key="5">
    <source>
        <dbReference type="ARBA" id="ARBA00023002"/>
    </source>
</evidence>
<dbReference type="InterPro" id="IPR006638">
    <property type="entry name" value="Elp3/MiaA/NifB-like_rSAM"/>
</dbReference>
<keyword evidence="5" id="KW-0560">Oxidoreductase</keyword>
<gene>
    <name evidence="9" type="ORF">LCGC14_0956220</name>
</gene>
<evidence type="ECO:0000256" key="2">
    <source>
        <dbReference type="ARBA" id="ARBA00022485"/>
    </source>
</evidence>
<dbReference type="GO" id="GO:0046872">
    <property type="term" value="F:metal ion binding"/>
    <property type="evidence" value="ECO:0007669"/>
    <property type="project" value="UniProtKB-KW"/>
</dbReference>
<protein>
    <recommendedName>
        <fullName evidence="8">Radical SAM core domain-containing protein</fullName>
    </recommendedName>
</protein>
<keyword evidence="3" id="KW-0949">S-adenosyl-L-methionine</keyword>
<dbReference type="GO" id="GO:0016491">
    <property type="term" value="F:oxidoreductase activity"/>
    <property type="evidence" value="ECO:0007669"/>
    <property type="project" value="UniProtKB-KW"/>
</dbReference>
<name>A0A0F9QZ51_9ZZZZ</name>
<dbReference type="Gene3D" id="3.20.20.70">
    <property type="entry name" value="Aldolase class I"/>
    <property type="match status" value="1"/>
</dbReference>
<dbReference type="InterPro" id="IPR007197">
    <property type="entry name" value="rSAM"/>
</dbReference>
<dbReference type="SFLD" id="SFLDS00029">
    <property type="entry name" value="Radical_SAM"/>
    <property type="match status" value="1"/>
</dbReference>
<sequence>MVKKKELLIEITNKCPLNCVFCSSHSNLRKNSFINKKTIKKILLDAKRLRIEKIQLSGGEPFQHPDIDELIGFILDKNFELEIYTCGSVFSNGNYQSIPEDILNKYRNSPNLTLRFNFQTIDKEVYGLLTQSNFALENVINSIKSVEKFKIKTEVHIIPTNLNISQLDETIDFLLNELKVTHIKILRLIFHGRAKEHSKDLIFDEKALYQNILRLKQKYSNNKVEIGTAFSILSNSCIDCQAIISKYMITTDLKLFPCTAFKNRTNCYVKIDKQNSLKKIISHKRINRKIQRFNENLDCSYCLNSIDCVEICPIQKLICKNIIKRDLTNHLFQSKVVQLNKEV</sequence>
<evidence type="ECO:0000259" key="8">
    <source>
        <dbReference type="PROSITE" id="PS51918"/>
    </source>
</evidence>
<dbReference type="PANTHER" id="PTHR11228">
    <property type="entry name" value="RADICAL SAM DOMAIN PROTEIN"/>
    <property type="match status" value="1"/>
</dbReference>
<feature type="domain" description="Radical SAM core" evidence="8">
    <location>
        <begin position="1"/>
        <end position="225"/>
    </location>
</feature>
<keyword evidence="2" id="KW-0004">4Fe-4S</keyword>
<dbReference type="PANTHER" id="PTHR11228:SF7">
    <property type="entry name" value="PQQA PEPTIDE CYCLASE"/>
    <property type="match status" value="1"/>
</dbReference>
<dbReference type="InterPro" id="IPR013785">
    <property type="entry name" value="Aldolase_TIM"/>
</dbReference>
<evidence type="ECO:0000256" key="4">
    <source>
        <dbReference type="ARBA" id="ARBA00022723"/>
    </source>
</evidence>
<dbReference type="GO" id="GO:0032324">
    <property type="term" value="P:molybdopterin cofactor biosynthetic process"/>
    <property type="evidence" value="ECO:0007669"/>
    <property type="project" value="UniProtKB-ARBA"/>
</dbReference>
<dbReference type="PROSITE" id="PS51918">
    <property type="entry name" value="RADICAL_SAM"/>
    <property type="match status" value="1"/>
</dbReference>
<reference evidence="9" key="1">
    <citation type="journal article" date="2015" name="Nature">
        <title>Complex archaea that bridge the gap between prokaryotes and eukaryotes.</title>
        <authorList>
            <person name="Spang A."/>
            <person name="Saw J.H."/>
            <person name="Jorgensen S.L."/>
            <person name="Zaremba-Niedzwiedzka K."/>
            <person name="Martijn J."/>
            <person name="Lind A.E."/>
            <person name="van Eijk R."/>
            <person name="Schleper C."/>
            <person name="Guy L."/>
            <person name="Ettema T.J."/>
        </authorList>
    </citation>
    <scope>NUCLEOTIDE SEQUENCE</scope>
</reference>
<keyword evidence="4" id="KW-0479">Metal-binding</keyword>